<name>B8BVP0_THAPS</name>
<accession>B8BVP0</accession>
<proteinExistence type="predicted"/>
<reference evidence="2 3" key="1">
    <citation type="journal article" date="2004" name="Science">
        <title>The genome of the diatom Thalassiosira pseudonana: ecology, evolution, and metabolism.</title>
        <authorList>
            <person name="Armbrust E.V."/>
            <person name="Berges J.A."/>
            <person name="Bowler C."/>
            <person name="Green B.R."/>
            <person name="Martinez D."/>
            <person name="Putnam N.H."/>
            <person name="Zhou S."/>
            <person name="Allen A.E."/>
            <person name="Apt K.E."/>
            <person name="Bechner M."/>
            <person name="Brzezinski M.A."/>
            <person name="Chaal B.K."/>
            <person name="Chiovitti A."/>
            <person name="Davis A.K."/>
            <person name="Demarest M.S."/>
            <person name="Detter J.C."/>
            <person name="Glavina T."/>
            <person name="Goodstein D."/>
            <person name="Hadi M.Z."/>
            <person name="Hellsten U."/>
            <person name="Hildebrand M."/>
            <person name="Jenkins B.D."/>
            <person name="Jurka J."/>
            <person name="Kapitonov V.V."/>
            <person name="Kroger N."/>
            <person name="Lau W.W."/>
            <person name="Lane T.W."/>
            <person name="Larimer F.W."/>
            <person name="Lippmeier J.C."/>
            <person name="Lucas S."/>
            <person name="Medina M."/>
            <person name="Montsant A."/>
            <person name="Obornik M."/>
            <person name="Parker M.S."/>
            <person name="Palenik B."/>
            <person name="Pazour G.J."/>
            <person name="Richardson P.M."/>
            <person name="Rynearson T.A."/>
            <person name="Saito M.A."/>
            <person name="Schwartz D.C."/>
            <person name="Thamatrakoln K."/>
            <person name="Valentin K."/>
            <person name="Vardi A."/>
            <person name="Wilkerson F.P."/>
            <person name="Rokhsar D.S."/>
        </authorList>
    </citation>
    <scope>NUCLEOTIDE SEQUENCE [LARGE SCALE GENOMIC DNA]</scope>
    <source>
        <strain evidence="2 3">CCMP1335</strain>
    </source>
</reference>
<evidence type="ECO:0000313" key="3">
    <source>
        <dbReference type="Proteomes" id="UP000001449"/>
    </source>
</evidence>
<dbReference type="OMA" id="WVTIPYA"/>
<dbReference type="Proteomes" id="UP000001449">
    <property type="component" value="Chromosome 2"/>
</dbReference>
<dbReference type="InParanoid" id="B8BVP0"/>
<dbReference type="RefSeq" id="XP_002287528.1">
    <property type="nucleotide sequence ID" value="XM_002287492.1"/>
</dbReference>
<dbReference type="eggNOG" id="ENOG502QUWW">
    <property type="taxonomic scope" value="Eukaryota"/>
</dbReference>
<reference evidence="2 3" key="2">
    <citation type="journal article" date="2008" name="Nature">
        <title>The Phaeodactylum genome reveals the evolutionary history of diatom genomes.</title>
        <authorList>
            <person name="Bowler C."/>
            <person name="Allen A.E."/>
            <person name="Badger J.H."/>
            <person name="Grimwood J."/>
            <person name="Jabbari K."/>
            <person name="Kuo A."/>
            <person name="Maheswari U."/>
            <person name="Martens C."/>
            <person name="Maumus F."/>
            <person name="Otillar R.P."/>
            <person name="Rayko E."/>
            <person name="Salamov A."/>
            <person name="Vandepoele K."/>
            <person name="Beszteri B."/>
            <person name="Gruber A."/>
            <person name="Heijde M."/>
            <person name="Katinka M."/>
            <person name="Mock T."/>
            <person name="Valentin K."/>
            <person name="Verret F."/>
            <person name="Berges J.A."/>
            <person name="Brownlee C."/>
            <person name="Cadoret J.P."/>
            <person name="Chiovitti A."/>
            <person name="Choi C.J."/>
            <person name="Coesel S."/>
            <person name="De Martino A."/>
            <person name="Detter J.C."/>
            <person name="Durkin C."/>
            <person name="Falciatore A."/>
            <person name="Fournet J."/>
            <person name="Haruta M."/>
            <person name="Huysman M.J."/>
            <person name="Jenkins B.D."/>
            <person name="Jiroutova K."/>
            <person name="Jorgensen R.E."/>
            <person name="Joubert Y."/>
            <person name="Kaplan A."/>
            <person name="Kroger N."/>
            <person name="Kroth P.G."/>
            <person name="La Roche J."/>
            <person name="Lindquist E."/>
            <person name="Lommer M."/>
            <person name="Martin-Jezequel V."/>
            <person name="Lopez P.J."/>
            <person name="Lucas S."/>
            <person name="Mangogna M."/>
            <person name="McGinnis K."/>
            <person name="Medlin L.K."/>
            <person name="Montsant A."/>
            <person name="Oudot-Le Secq M.P."/>
            <person name="Napoli C."/>
            <person name="Obornik M."/>
            <person name="Parker M.S."/>
            <person name="Petit J.L."/>
            <person name="Porcel B.M."/>
            <person name="Poulsen N."/>
            <person name="Robison M."/>
            <person name="Rychlewski L."/>
            <person name="Rynearson T.A."/>
            <person name="Schmutz J."/>
            <person name="Shapiro H."/>
            <person name="Siaut M."/>
            <person name="Stanley M."/>
            <person name="Sussman M.R."/>
            <person name="Taylor A.R."/>
            <person name="Vardi A."/>
            <person name="von Dassow P."/>
            <person name="Vyverman W."/>
            <person name="Willis A."/>
            <person name="Wyrwicz L.S."/>
            <person name="Rokhsar D.S."/>
            <person name="Weissenbach J."/>
            <person name="Armbrust E.V."/>
            <person name="Green B.R."/>
            <person name="Van de Peer Y."/>
            <person name="Grigoriev I.V."/>
        </authorList>
    </citation>
    <scope>NUCLEOTIDE SEQUENCE [LARGE SCALE GENOMIC DNA]</scope>
    <source>
        <strain evidence="2 3">CCMP1335</strain>
    </source>
</reference>
<evidence type="ECO:0000256" key="1">
    <source>
        <dbReference type="SAM" id="MobiDB-lite"/>
    </source>
</evidence>
<dbReference type="EMBL" id="CM000639">
    <property type="protein sequence ID" value="EED94971.1"/>
    <property type="molecule type" value="Genomic_DNA"/>
</dbReference>
<dbReference type="PaxDb" id="35128-Thaps21516"/>
<dbReference type="HOGENOM" id="CLU_476962_0_0_1"/>
<dbReference type="KEGG" id="tps:THAPSDRAFT_21516"/>
<dbReference type="AlphaFoldDB" id="B8BVP0"/>
<dbReference type="GeneID" id="7452888"/>
<organism evidence="2 3">
    <name type="scientific">Thalassiosira pseudonana</name>
    <name type="common">Marine diatom</name>
    <name type="synonym">Cyclotella nana</name>
    <dbReference type="NCBI Taxonomy" id="35128"/>
    <lineage>
        <taxon>Eukaryota</taxon>
        <taxon>Sar</taxon>
        <taxon>Stramenopiles</taxon>
        <taxon>Ochrophyta</taxon>
        <taxon>Bacillariophyta</taxon>
        <taxon>Coscinodiscophyceae</taxon>
        <taxon>Thalassiosirophycidae</taxon>
        <taxon>Thalassiosirales</taxon>
        <taxon>Thalassiosiraceae</taxon>
        <taxon>Thalassiosira</taxon>
    </lineage>
</organism>
<gene>
    <name evidence="2" type="ORF">THAPSDRAFT_21516</name>
</gene>
<feature type="region of interest" description="Disordered" evidence="1">
    <location>
        <begin position="400"/>
        <end position="419"/>
    </location>
</feature>
<sequence>MIVAFESHGGRLEPFDDGHIPETFACISEEDVPRIVRYDSSTANNTDVHIYDGVLDSNHACMLYNVTSGGRATLDTQADVRGESPWGTYVTIKEAMDWIEWNKVTSDCSMECNNNCYEAYLMHWKQKITNFCKWRQQNEKKTATDEKKEEQTTTSSSSEAIAVDIDSIRHLLAVEAVAQFFLETIPNQSGTITVASNSNVSPTEQLYQLPQFLQQTHGVAVWALSSQPGHSVLYHIDYAELLRYEYNVTVPPLWAGTIQCSALWNEQAQANKGRFMKGGEFCVNTRGLDHYAEHGYKGTLSGDVSGGWKRIDVTSIYGVHLDEATEWVTIPYAFNRGIVHRGDLPHLSAPVEHIEECSSQVSRVIVGFNVFGHDVGELVSKAPEHSRAFRRKVKLYRATMTNGNNASKDPTKDNQSNLSKGGMYISQIRKNKALTKLLVLAKREKVKEELRRNQEQLSYRIWQRLLQHQRLDSKPLTVSDIVEEFGRADAWPNLIDVHVHLHHVISSVKGREDLHPTRCFHDDTKGIAGVSGARYMLAPVLDEHERGGMIPLSTQLVLVLSNQELPTLKIAR</sequence>
<protein>
    <submittedName>
        <fullName evidence="2">Uncharacterized protein</fullName>
    </submittedName>
</protein>
<evidence type="ECO:0000313" key="2">
    <source>
        <dbReference type="EMBL" id="EED94971.1"/>
    </source>
</evidence>
<keyword evidence="3" id="KW-1185">Reference proteome</keyword>